<protein>
    <submittedName>
        <fullName evidence="2">Hydrolase, alpha/beta fold family</fullName>
    </submittedName>
</protein>
<gene>
    <name evidence="2" type="ORF">thalar_00915</name>
</gene>
<dbReference type="Pfam" id="PF12697">
    <property type="entry name" value="Abhydrolase_6"/>
    <property type="match status" value="1"/>
</dbReference>
<comment type="caution">
    <text evidence="2">The sequence shown here is derived from an EMBL/GenBank/DDBJ whole genome shotgun (WGS) entry which is preliminary data.</text>
</comment>
<dbReference type="HOGENOM" id="CLU_020336_43_1_5"/>
<dbReference type="RefSeq" id="WP_021099488.1">
    <property type="nucleotide sequence ID" value="NZ_KE557306.1"/>
</dbReference>
<evidence type="ECO:0000313" key="3">
    <source>
        <dbReference type="Proteomes" id="UP000015351"/>
    </source>
</evidence>
<dbReference type="GO" id="GO:0016787">
    <property type="term" value="F:hydrolase activity"/>
    <property type="evidence" value="ECO:0007669"/>
    <property type="project" value="UniProtKB-KW"/>
</dbReference>
<dbReference type="STRING" id="1123360.thalar_00915"/>
<dbReference type="InterPro" id="IPR029058">
    <property type="entry name" value="AB_hydrolase_fold"/>
</dbReference>
<evidence type="ECO:0000259" key="1">
    <source>
        <dbReference type="Pfam" id="PF12697"/>
    </source>
</evidence>
<dbReference type="OrthoDB" id="9804723at2"/>
<keyword evidence="2" id="KW-0378">Hydrolase</keyword>
<evidence type="ECO:0000313" key="2">
    <source>
        <dbReference type="EMBL" id="EPX80695.1"/>
    </source>
</evidence>
<sequence>MPDALLLHGMLADRRVWRSVIAEFPDLDCATMDLPGHGAAVDWDGGDYQTQAFRMAEAAFDAPLHLIGHSYGATVALRLAVERPELLRSLTLVEPVFFYAAKQAAPELFADYATRAVPVLDAIAAGDNMRAAELFLADWGVKGGWAKMPEDARDAIAARMPLIAVTADGLEKDTGRIWPRLPDVTCPVLIVTGGKSDPVMPEIVRGLENRFENCTSVQIDDAGHMIPVTHGPQLAAHIAGFMA</sequence>
<reference evidence="3" key="1">
    <citation type="journal article" date="2013" name="Stand. Genomic Sci.">
        <title>Genome sequence of the Litoreibacter arenae type strain (DSM 19593(T)), a member of the Roseobacter clade isolated from sea sand.</title>
        <authorList>
            <person name="Riedel T."/>
            <person name="Fiebig A."/>
            <person name="Petersen J."/>
            <person name="Gronow S."/>
            <person name="Kyrpides N.C."/>
            <person name="Goker M."/>
            <person name="Klenk H.P."/>
        </authorList>
    </citation>
    <scope>NUCLEOTIDE SEQUENCE [LARGE SCALE GENOMIC DNA]</scope>
    <source>
        <strain evidence="3">DSM 19593</strain>
    </source>
</reference>
<dbReference type="InterPro" id="IPR000073">
    <property type="entry name" value="AB_hydrolase_1"/>
</dbReference>
<dbReference type="Gene3D" id="3.40.50.1820">
    <property type="entry name" value="alpha/beta hydrolase"/>
    <property type="match status" value="1"/>
</dbReference>
<dbReference type="Proteomes" id="UP000015351">
    <property type="component" value="Unassembled WGS sequence"/>
</dbReference>
<feature type="domain" description="AB hydrolase-1" evidence="1">
    <location>
        <begin position="5"/>
        <end position="232"/>
    </location>
</feature>
<dbReference type="eggNOG" id="COG0596">
    <property type="taxonomic scope" value="Bacteria"/>
</dbReference>
<accession>S9RRN4</accession>
<name>S9RRN4_9RHOB</name>
<keyword evidence="3" id="KW-1185">Reference proteome</keyword>
<dbReference type="PANTHER" id="PTHR43689:SF8">
    <property type="entry name" value="ALPHA_BETA-HYDROLASES SUPERFAMILY PROTEIN"/>
    <property type="match status" value="1"/>
</dbReference>
<dbReference type="AlphaFoldDB" id="S9RRN4"/>
<dbReference type="SUPFAM" id="SSF53474">
    <property type="entry name" value="alpha/beta-Hydrolases"/>
    <property type="match status" value="1"/>
</dbReference>
<organism evidence="2 3">
    <name type="scientific">Litoreibacter arenae DSM 19593</name>
    <dbReference type="NCBI Taxonomy" id="1123360"/>
    <lineage>
        <taxon>Bacteria</taxon>
        <taxon>Pseudomonadati</taxon>
        <taxon>Pseudomonadota</taxon>
        <taxon>Alphaproteobacteria</taxon>
        <taxon>Rhodobacterales</taxon>
        <taxon>Roseobacteraceae</taxon>
        <taxon>Litoreibacter</taxon>
    </lineage>
</organism>
<dbReference type="PANTHER" id="PTHR43689">
    <property type="entry name" value="HYDROLASE"/>
    <property type="match status" value="1"/>
</dbReference>
<dbReference type="EMBL" id="AONI01000008">
    <property type="protein sequence ID" value="EPX80695.1"/>
    <property type="molecule type" value="Genomic_DNA"/>
</dbReference>
<proteinExistence type="predicted"/>